<dbReference type="PANTHER" id="PTHR22655">
    <property type="entry name" value="ATP-DEPENDENT RNA HELICASE TDRD12-RELATED"/>
    <property type="match status" value="1"/>
</dbReference>
<dbReference type="GO" id="GO:0042078">
    <property type="term" value="P:germ-line stem cell division"/>
    <property type="evidence" value="ECO:0007669"/>
    <property type="project" value="TreeGrafter"/>
</dbReference>
<dbReference type="Ensembl" id="ENSTNIT00000000323.1">
    <property type="protein sequence ID" value="ENSTNIP00000000926.1"/>
    <property type="gene ID" value="ENSTNIG00000000465.1"/>
</dbReference>
<dbReference type="PANTHER" id="PTHR22655:SF2">
    <property type="entry name" value="ATP-DEPENDENT RNA HELICASE TDRD12-RELATED"/>
    <property type="match status" value="1"/>
</dbReference>
<dbReference type="InterPro" id="IPR002999">
    <property type="entry name" value="Tudor"/>
</dbReference>
<reference evidence="10" key="2">
    <citation type="submission" date="2025-08" db="UniProtKB">
        <authorList>
            <consortium name="Ensembl"/>
        </authorList>
    </citation>
    <scope>IDENTIFICATION</scope>
</reference>
<dbReference type="STRING" id="99883.ENSTNIP00000000926"/>
<evidence type="ECO:0000256" key="3">
    <source>
        <dbReference type="ARBA" id="ARBA00022741"/>
    </source>
</evidence>
<feature type="compositionally biased region" description="Basic and acidic residues" evidence="8">
    <location>
        <begin position="270"/>
        <end position="298"/>
    </location>
</feature>
<dbReference type="HOGENOM" id="CLU_034854_0_0_1"/>
<keyword evidence="5" id="KW-0347">Helicase</keyword>
<dbReference type="Pfam" id="PF00567">
    <property type="entry name" value="TUDOR"/>
    <property type="match status" value="1"/>
</dbReference>
<dbReference type="OMA" id="MENIKIC"/>
<dbReference type="Gene3D" id="2.30.30.140">
    <property type="match status" value="1"/>
</dbReference>
<dbReference type="GeneTree" id="ENSGT00420000029847"/>
<dbReference type="GO" id="GO:0016787">
    <property type="term" value="F:hydrolase activity"/>
    <property type="evidence" value="ECO:0007669"/>
    <property type="project" value="UniProtKB-KW"/>
</dbReference>
<evidence type="ECO:0000313" key="11">
    <source>
        <dbReference type="Proteomes" id="UP000007303"/>
    </source>
</evidence>
<keyword evidence="3" id="KW-0547">Nucleotide-binding</keyword>
<dbReference type="InParanoid" id="H3BY61"/>
<evidence type="ECO:0000256" key="8">
    <source>
        <dbReference type="SAM" id="MobiDB-lite"/>
    </source>
</evidence>
<dbReference type="InterPro" id="IPR035437">
    <property type="entry name" value="SNase_OB-fold_sf"/>
</dbReference>
<evidence type="ECO:0000256" key="5">
    <source>
        <dbReference type="ARBA" id="ARBA00022806"/>
    </source>
</evidence>
<dbReference type="EC" id="3.6.4.13" evidence="1"/>
<comment type="catalytic activity">
    <reaction evidence="7">
        <text>ATP + H2O = ADP + phosphate + H(+)</text>
        <dbReference type="Rhea" id="RHEA:13065"/>
        <dbReference type="ChEBI" id="CHEBI:15377"/>
        <dbReference type="ChEBI" id="CHEBI:15378"/>
        <dbReference type="ChEBI" id="CHEBI:30616"/>
        <dbReference type="ChEBI" id="CHEBI:43474"/>
        <dbReference type="ChEBI" id="CHEBI:456216"/>
        <dbReference type="EC" id="3.6.4.13"/>
    </reaction>
</comment>
<accession>H3BY61</accession>
<evidence type="ECO:0000313" key="10">
    <source>
        <dbReference type="Ensembl" id="ENSTNIP00000000926.1"/>
    </source>
</evidence>
<dbReference type="AlphaFoldDB" id="H3BY61"/>
<evidence type="ECO:0000256" key="1">
    <source>
        <dbReference type="ARBA" id="ARBA00012552"/>
    </source>
</evidence>
<name>H3BY61_TETNG</name>
<dbReference type="Gene3D" id="2.40.50.90">
    <property type="match status" value="1"/>
</dbReference>
<reference evidence="11" key="1">
    <citation type="journal article" date="2004" name="Nature">
        <title>Genome duplication in the teleost fish Tetraodon nigroviridis reveals the early vertebrate proto-karyotype.</title>
        <authorList>
            <person name="Jaillon O."/>
            <person name="Aury J.-M."/>
            <person name="Brunet F."/>
            <person name="Petit J.-L."/>
            <person name="Stange-Thomann N."/>
            <person name="Mauceli E."/>
            <person name="Bouneau L."/>
            <person name="Fischer C."/>
            <person name="Ozouf-Costaz C."/>
            <person name="Bernot A."/>
            <person name="Nicaud S."/>
            <person name="Jaffe D."/>
            <person name="Fisher S."/>
            <person name="Lutfalla G."/>
            <person name="Dossat C."/>
            <person name="Segurens B."/>
            <person name="Dasilva C."/>
            <person name="Salanoubat M."/>
            <person name="Levy M."/>
            <person name="Boudet N."/>
            <person name="Castellano S."/>
            <person name="Anthouard V."/>
            <person name="Jubin C."/>
            <person name="Castelli V."/>
            <person name="Katinka M."/>
            <person name="Vacherie B."/>
            <person name="Biemont C."/>
            <person name="Skalli Z."/>
            <person name="Cattolico L."/>
            <person name="Poulain J."/>
            <person name="De Berardinis V."/>
            <person name="Cruaud C."/>
            <person name="Duprat S."/>
            <person name="Brottier P."/>
            <person name="Coutanceau J.-P."/>
            <person name="Gouzy J."/>
            <person name="Parra G."/>
            <person name="Lardier G."/>
            <person name="Chapple C."/>
            <person name="McKernan K.J."/>
            <person name="McEwan P."/>
            <person name="Bosak S."/>
            <person name="Kellis M."/>
            <person name="Volff J.-N."/>
            <person name="Guigo R."/>
            <person name="Zody M.C."/>
            <person name="Mesirov J."/>
            <person name="Lindblad-Toh K."/>
            <person name="Birren B."/>
            <person name="Nusbaum C."/>
            <person name="Kahn D."/>
            <person name="Robinson-Rechavi M."/>
            <person name="Laudet V."/>
            <person name="Schachter V."/>
            <person name="Quetier F."/>
            <person name="Saurin W."/>
            <person name="Scarpelli C."/>
            <person name="Wincker P."/>
            <person name="Lander E.S."/>
            <person name="Weissenbach J."/>
            <person name="Roest Crollius H."/>
        </authorList>
    </citation>
    <scope>NUCLEOTIDE SEQUENCE [LARGE SCALE GENOMIC DNA]</scope>
</reference>
<dbReference type="GO" id="GO:0003724">
    <property type="term" value="F:RNA helicase activity"/>
    <property type="evidence" value="ECO:0007669"/>
    <property type="project" value="UniProtKB-EC"/>
</dbReference>
<evidence type="ECO:0000259" key="9">
    <source>
        <dbReference type="Pfam" id="PF00567"/>
    </source>
</evidence>
<dbReference type="Gene3D" id="3.40.50.300">
    <property type="entry name" value="P-loop containing nucleotide triphosphate hydrolases"/>
    <property type="match status" value="1"/>
</dbReference>
<sequence length="494" mass="54045">LPWLQVDSPSCIWSRVSSGPGGQAEAVEQYRRLTLQMNRFYHDVSKEQLKPAVLEQGQVCVVYWSVIRSWCRARVESLFVDSVYCMASCLLVDHGHRLVVSSEQIRVASQEFLQMPFWVKKCHLAGIQPTTLKVNLLEGKAKLTPSTQWDSSATLYLHSLLRVSTQSEVVLLQGEAGSAPIMLYVTMENIKICVNDDLVAKKFAVYASQLAAGSMLITVSVFSWNFSAASEAPAPAGFGLQSFWSPGSSVQPAPGVSPGVWEEEEESLQEEQHQELPEEAPKSLLNRDPDGPEDRRVISGDSSGPAQQDQMSTGETASLCWGDAAGSVAVSACPLLIVSLLLSQGCWRTSYSALSPADCSSWPSVSRGVNTLVISQRAQQPLSYLPPLLTNILLSSDFSCQASSSGPLAVLLCPGWQKAQVVSELLEELKVNHSLHPTLVLLGLGEDQAQDFRVPQKDLVLVTTPFTLVRLLSCHCFLFLRLSHLVLDEADQLF</sequence>
<protein>
    <recommendedName>
        <fullName evidence="1">RNA helicase</fullName>
        <ecNumber evidence="1">3.6.4.13</ecNumber>
    </recommendedName>
</protein>
<keyword evidence="11" id="KW-1185">Reference proteome</keyword>
<feature type="domain" description="Tudor" evidence="9">
    <location>
        <begin position="23"/>
        <end position="126"/>
    </location>
</feature>
<dbReference type="SUPFAM" id="SSF52540">
    <property type="entry name" value="P-loop containing nucleoside triphosphate hydrolases"/>
    <property type="match status" value="1"/>
</dbReference>
<reference evidence="10" key="3">
    <citation type="submission" date="2025-09" db="UniProtKB">
        <authorList>
            <consortium name="Ensembl"/>
        </authorList>
    </citation>
    <scope>IDENTIFICATION</scope>
</reference>
<feature type="compositionally biased region" description="Polar residues" evidence="8">
    <location>
        <begin position="300"/>
        <end position="314"/>
    </location>
</feature>
<keyword evidence="4" id="KW-0378">Hydrolase</keyword>
<keyword evidence="2" id="KW-0677">Repeat</keyword>
<organism evidence="10 11">
    <name type="scientific">Tetraodon nigroviridis</name>
    <name type="common">Spotted green pufferfish</name>
    <name type="synonym">Chelonodon nigroviridis</name>
    <dbReference type="NCBI Taxonomy" id="99883"/>
    <lineage>
        <taxon>Eukaryota</taxon>
        <taxon>Metazoa</taxon>
        <taxon>Chordata</taxon>
        <taxon>Craniata</taxon>
        <taxon>Vertebrata</taxon>
        <taxon>Euteleostomi</taxon>
        <taxon>Actinopterygii</taxon>
        <taxon>Neopterygii</taxon>
        <taxon>Teleostei</taxon>
        <taxon>Neoteleostei</taxon>
        <taxon>Acanthomorphata</taxon>
        <taxon>Eupercaria</taxon>
        <taxon>Tetraodontiformes</taxon>
        <taxon>Tetradontoidea</taxon>
        <taxon>Tetraodontidae</taxon>
        <taxon>Tetraodon</taxon>
    </lineage>
</organism>
<feature type="region of interest" description="Disordered" evidence="8">
    <location>
        <begin position="249"/>
        <end position="314"/>
    </location>
</feature>
<keyword evidence="6" id="KW-0067">ATP-binding</keyword>
<evidence type="ECO:0000256" key="7">
    <source>
        <dbReference type="ARBA" id="ARBA00047984"/>
    </source>
</evidence>
<evidence type="ECO:0000256" key="2">
    <source>
        <dbReference type="ARBA" id="ARBA00022737"/>
    </source>
</evidence>
<proteinExistence type="predicted"/>
<evidence type="ECO:0000256" key="4">
    <source>
        <dbReference type="ARBA" id="ARBA00022801"/>
    </source>
</evidence>
<dbReference type="GO" id="GO:0005524">
    <property type="term" value="F:ATP binding"/>
    <property type="evidence" value="ECO:0007669"/>
    <property type="project" value="UniProtKB-KW"/>
</dbReference>
<dbReference type="InterPro" id="IPR027417">
    <property type="entry name" value="P-loop_NTPase"/>
</dbReference>
<evidence type="ECO:0000256" key="6">
    <source>
        <dbReference type="ARBA" id="ARBA00022840"/>
    </source>
</evidence>
<dbReference type="SUPFAM" id="SSF63748">
    <property type="entry name" value="Tudor/PWWP/MBT"/>
    <property type="match status" value="1"/>
</dbReference>
<dbReference type="Proteomes" id="UP000007303">
    <property type="component" value="Unassembled WGS sequence"/>
</dbReference>